<reference evidence="2" key="1">
    <citation type="submission" date="2021-03" db="EMBL/GenBank/DDBJ databases">
        <title>Draft genome sequence of rust myrtle Austropuccinia psidii MF-1, a brazilian biotype.</title>
        <authorList>
            <person name="Quecine M.C."/>
            <person name="Pachon D.M.R."/>
            <person name="Bonatelli M.L."/>
            <person name="Correr F.H."/>
            <person name="Franceschini L.M."/>
            <person name="Leite T.F."/>
            <person name="Margarido G.R.A."/>
            <person name="Almeida C.A."/>
            <person name="Ferrarezi J.A."/>
            <person name="Labate C.A."/>
        </authorList>
    </citation>
    <scope>NUCLEOTIDE SEQUENCE</scope>
    <source>
        <strain evidence="2">MF-1</strain>
    </source>
</reference>
<accession>A0A9Q3ISJ2</accession>
<dbReference type="SUPFAM" id="SSF56672">
    <property type="entry name" value="DNA/RNA polymerases"/>
    <property type="match status" value="1"/>
</dbReference>
<comment type="caution">
    <text evidence="2">The sequence shown here is derived from an EMBL/GenBank/DDBJ whole genome shotgun (WGS) entry which is preliminary data.</text>
</comment>
<name>A0A9Q3ISJ2_9BASI</name>
<dbReference type="PANTHER" id="PTHR34072:SF52">
    <property type="entry name" value="RIBONUCLEASE H"/>
    <property type="match status" value="1"/>
</dbReference>
<dbReference type="InterPro" id="IPR041577">
    <property type="entry name" value="RT_RNaseH_2"/>
</dbReference>
<keyword evidence="3" id="KW-1185">Reference proteome</keyword>
<feature type="domain" description="Reverse transcriptase/retrotransposon-derived protein RNase H-like" evidence="1">
    <location>
        <begin position="71"/>
        <end position="148"/>
    </location>
</feature>
<dbReference type="AlphaFoldDB" id="A0A9Q3ISJ2"/>
<dbReference type="InterPro" id="IPR043502">
    <property type="entry name" value="DNA/RNA_pol_sf"/>
</dbReference>
<evidence type="ECO:0000259" key="1">
    <source>
        <dbReference type="Pfam" id="PF17919"/>
    </source>
</evidence>
<dbReference type="Pfam" id="PF17919">
    <property type="entry name" value="RT_RNaseH_2"/>
    <property type="match status" value="1"/>
</dbReference>
<gene>
    <name evidence="2" type="ORF">O181_088785</name>
</gene>
<dbReference type="PANTHER" id="PTHR34072">
    <property type="entry name" value="ENZYMATIC POLYPROTEIN-RELATED"/>
    <property type="match status" value="1"/>
</dbReference>
<proteinExistence type="predicted"/>
<dbReference type="EMBL" id="AVOT02054357">
    <property type="protein sequence ID" value="MBW0549070.1"/>
    <property type="molecule type" value="Genomic_DNA"/>
</dbReference>
<dbReference type="OrthoDB" id="1717786at2759"/>
<evidence type="ECO:0000313" key="2">
    <source>
        <dbReference type="EMBL" id="MBW0549070.1"/>
    </source>
</evidence>
<sequence length="148" mass="16516">MKESGNVSLHMAYFRSLMSRIEDWGERGSIHVYRSGLVSRPLDQLASHPGSFDTLQDLMDITLNLDTSLSQLLKEALTTAPIISRFNHSLPTNVETDASDYALGDLLSQVNDSGKNPIAFDSHKLLPAELKYEIHEKELLGIVRALKH</sequence>
<evidence type="ECO:0000313" key="3">
    <source>
        <dbReference type="Proteomes" id="UP000765509"/>
    </source>
</evidence>
<organism evidence="2 3">
    <name type="scientific">Austropuccinia psidii MF-1</name>
    <dbReference type="NCBI Taxonomy" id="1389203"/>
    <lineage>
        <taxon>Eukaryota</taxon>
        <taxon>Fungi</taxon>
        <taxon>Dikarya</taxon>
        <taxon>Basidiomycota</taxon>
        <taxon>Pucciniomycotina</taxon>
        <taxon>Pucciniomycetes</taxon>
        <taxon>Pucciniales</taxon>
        <taxon>Sphaerophragmiaceae</taxon>
        <taxon>Austropuccinia</taxon>
    </lineage>
</organism>
<protein>
    <recommendedName>
        <fullName evidence="1">Reverse transcriptase/retrotransposon-derived protein RNase H-like domain-containing protein</fullName>
    </recommendedName>
</protein>
<dbReference type="Proteomes" id="UP000765509">
    <property type="component" value="Unassembled WGS sequence"/>
</dbReference>